<gene>
    <name evidence="5" type="ORF">PUND_18099</name>
</gene>
<keyword evidence="3" id="KW-1133">Transmembrane helix</keyword>
<reference evidence="5" key="1">
    <citation type="journal article" date="2012" name="J. Bacteriol.">
        <title>Genome sequences of type strains of seven species of the marine bacterium Pseudoalteromonas.</title>
        <authorList>
            <person name="Xie B.B."/>
            <person name="Shu Y.L."/>
            <person name="Qin Q.L."/>
            <person name="Rong J.C."/>
            <person name="Zhang X.Y."/>
            <person name="Chen X.L."/>
            <person name="Shi M."/>
            <person name="He H.L."/>
            <person name="Zhou B.C."/>
            <person name="Zhang Y.Z."/>
        </authorList>
    </citation>
    <scope>NUCLEOTIDE SEQUENCE [LARGE SCALE GENOMIC DNA]</scope>
    <source>
        <strain evidence="5">NCIMB 2128</strain>
    </source>
</reference>
<feature type="domain" description="OmpR/PhoB-type" evidence="4">
    <location>
        <begin position="10"/>
        <end position="108"/>
    </location>
</feature>
<dbReference type="PANTHER" id="PTHR36842">
    <property type="entry name" value="PROTEIN TOLB HOMOLOG"/>
    <property type="match status" value="1"/>
</dbReference>
<organism evidence="5 6">
    <name type="scientific">Pseudoalteromonas undina</name>
    <dbReference type="NCBI Taxonomy" id="43660"/>
    <lineage>
        <taxon>Bacteria</taxon>
        <taxon>Pseudomonadati</taxon>
        <taxon>Pseudomonadota</taxon>
        <taxon>Gammaproteobacteria</taxon>
        <taxon>Alteromonadales</taxon>
        <taxon>Pseudoalteromonadaceae</taxon>
        <taxon>Pseudoalteromonas</taxon>
    </lineage>
</organism>
<reference evidence="5" key="2">
    <citation type="submission" date="2013-04" db="EMBL/GenBank/DDBJ databases">
        <title>Genome sequence of Pseudoalteromonas undina.</title>
        <authorList>
            <person name="Xie B.-B."/>
            <person name="Rong J.-C."/>
            <person name="Qin Q.-L."/>
            <person name="Shu Y.-L."/>
            <person name="Zhang Y.-Z."/>
        </authorList>
    </citation>
    <scope>NUCLEOTIDE SEQUENCE</scope>
    <source>
        <strain evidence="5">NCIMB 2128</strain>
    </source>
</reference>
<evidence type="ECO:0000256" key="3">
    <source>
        <dbReference type="SAM" id="Phobius"/>
    </source>
</evidence>
<accession>A0ABN0ND32</accession>
<dbReference type="SUPFAM" id="SSF46894">
    <property type="entry name" value="C-terminal effector domain of the bipartite response regulators"/>
    <property type="match status" value="1"/>
</dbReference>
<proteinExistence type="predicted"/>
<evidence type="ECO:0000256" key="1">
    <source>
        <dbReference type="ARBA" id="ARBA00023125"/>
    </source>
</evidence>
<keyword evidence="3" id="KW-0472">Membrane</keyword>
<dbReference type="Gene3D" id="1.10.10.10">
    <property type="entry name" value="Winged helix-like DNA-binding domain superfamily/Winged helix DNA-binding domain"/>
    <property type="match status" value="1"/>
</dbReference>
<keyword evidence="1 2" id="KW-0238">DNA-binding</keyword>
<dbReference type="InterPro" id="IPR001867">
    <property type="entry name" value="OmpR/PhoB-type_DNA-bd"/>
</dbReference>
<dbReference type="Gene3D" id="2.120.10.30">
    <property type="entry name" value="TolB, C-terminal domain"/>
    <property type="match status" value="1"/>
</dbReference>
<evidence type="ECO:0000313" key="5">
    <source>
        <dbReference type="EMBL" id="ERG59339.1"/>
    </source>
</evidence>
<dbReference type="SUPFAM" id="SSF82171">
    <property type="entry name" value="DPP6 N-terminal domain-like"/>
    <property type="match status" value="1"/>
</dbReference>
<dbReference type="Proteomes" id="UP000016534">
    <property type="component" value="Unassembled WGS sequence"/>
</dbReference>
<protein>
    <submittedName>
        <fullName evidence="5">Transcriptional regulator</fullName>
    </submittedName>
</protein>
<dbReference type="InterPro" id="IPR016032">
    <property type="entry name" value="Sig_transdc_resp-reg_C-effctor"/>
</dbReference>
<evidence type="ECO:0000256" key="2">
    <source>
        <dbReference type="PROSITE-ProRule" id="PRU01091"/>
    </source>
</evidence>
<keyword evidence="3" id="KW-0812">Transmembrane</keyword>
<dbReference type="PANTHER" id="PTHR36842:SF1">
    <property type="entry name" value="PROTEIN TOLB"/>
    <property type="match status" value="1"/>
</dbReference>
<dbReference type="Pfam" id="PF00486">
    <property type="entry name" value="Trans_reg_C"/>
    <property type="match status" value="1"/>
</dbReference>
<dbReference type="CDD" id="cd00383">
    <property type="entry name" value="trans_reg_C"/>
    <property type="match status" value="1"/>
</dbReference>
<sequence length="745" mass="85335">MRLASFLTKGNIVVIGEWQLNIDLQTISDGDNTRELEPLLFKLLCYFIEHNGRIIPRQELAEKIWLQSYVDDNAINRAISELRKALKSAKQPGQSIKTHYRTGYSLFIPITMPEASPIIASTESVETIQNVVSVQKSTTTSNNTYFTIERSRKLILPLLSFILLLGAFVAVTMTSTDQKQKKQQTHSAPTPKELKLSAQTISWHKGTHYNLKLSPHKDKLAFLVDSMDKNTKTTLYIINLETGKELLIDSGYLVVNGWSHDSERLFYTQCKNSTKAECEIIQASDLLSAQPKLQHLDNPLLDSNLKYIYDYTEIDNTAIFSRNNYRNIAHLTALYSLDLDTKEEIRITNPNINGTGDLLLAVIPNPNRIIYERHQITHSEIYMSNLDGSSPMKLFDQPYRTWVITYDRKNNELLWYNRHKSSIESYSLDEMQMLPAIHAPIARSNYAFSLSKNSILSSTDLHDHDLLILDLDKNTQAEIANSAKNEANGFKLEKQKTYFQVKNFHGVSHWLKHNSQYKDITSIIGKNNKVMDADLSQSALLTYNKEKLLLTLLNTNDFSVIEQWPARGSVITAKINGQYIALLSTDKQMNSTLNIYDRQQSTWDKVDILTPFSFDWINSTELIANNKTQQLIQYDVVSHQFKKLSLSKELQKIKQSLQQLNYDSGFLYFTTETDIYRAPLDKLTKVETVFSLSNKGMSFILGSNIQDNTLHLSVLRARNKNYIELYTDVTKNTHATERPVSFFSL</sequence>
<dbReference type="EMBL" id="AHCF02000046">
    <property type="protein sequence ID" value="ERG59339.1"/>
    <property type="molecule type" value="Genomic_DNA"/>
</dbReference>
<feature type="transmembrane region" description="Helical" evidence="3">
    <location>
        <begin position="154"/>
        <end position="173"/>
    </location>
</feature>
<keyword evidence="6" id="KW-1185">Reference proteome</keyword>
<feature type="DNA-binding region" description="OmpR/PhoB-type" evidence="2">
    <location>
        <begin position="10"/>
        <end position="108"/>
    </location>
</feature>
<evidence type="ECO:0000313" key="6">
    <source>
        <dbReference type="Proteomes" id="UP000016534"/>
    </source>
</evidence>
<evidence type="ECO:0000259" key="4">
    <source>
        <dbReference type="PROSITE" id="PS51755"/>
    </source>
</evidence>
<dbReference type="PROSITE" id="PS51755">
    <property type="entry name" value="OMPR_PHOB"/>
    <property type="match status" value="1"/>
</dbReference>
<dbReference type="SMART" id="SM00862">
    <property type="entry name" value="Trans_reg_C"/>
    <property type="match status" value="1"/>
</dbReference>
<dbReference type="InterPro" id="IPR036388">
    <property type="entry name" value="WH-like_DNA-bd_sf"/>
</dbReference>
<comment type="caution">
    <text evidence="5">The sequence shown here is derived from an EMBL/GenBank/DDBJ whole genome shotgun (WGS) entry which is preliminary data.</text>
</comment>
<name>A0ABN0ND32_9GAMM</name>
<dbReference type="SUPFAM" id="SSF69304">
    <property type="entry name" value="Tricorn protease N-terminal domain"/>
    <property type="match status" value="1"/>
</dbReference>
<dbReference type="InterPro" id="IPR011042">
    <property type="entry name" value="6-blade_b-propeller_TolB-like"/>
</dbReference>